<organism evidence="1 2">
    <name type="scientific">Deinococcus antarcticus</name>
    <dbReference type="NCBI Taxonomy" id="1298767"/>
    <lineage>
        <taxon>Bacteria</taxon>
        <taxon>Thermotogati</taxon>
        <taxon>Deinococcota</taxon>
        <taxon>Deinococci</taxon>
        <taxon>Deinococcales</taxon>
        <taxon>Deinococcaceae</taxon>
        <taxon>Deinococcus</taxon>
    </lineage>
</organism>
<dbReference type="EMBL" id="JBHRZF010000222">
    <property type="protein sequence ID" value="MFC3863021.1"/>
    <property type="molecule type" value="Genomic_DNA"/>
</dbReference>
<dbReference type="RefSeq" id="WP_380080958.1">
    <property type="nucleotide sequence ID" value="NZ_JBHRZF010000222.1"/>
</dbReference>
<proteinExistence type="predicted"/>
<name>A0ABV8AEJ6_9DEIO</name>
<comment type="caution">
    <text evidence="1">The sequence shown here is derived from an EMBL/GenBank/DDBJ whole genome shotgun (WGS) entry which is preliminary data.</text>
</comment>
<sequence length="319" mass="35726">MERTRLSKFLEGESQFGQALIGGKLTGNGYSRNAILDLGQRFRSSTLAEQFVICIFTPSSTKGQKVAAQFPHTLRLVSYIPDTGSPLKKFNPVTGRPTKSRGAAITEATAVKLRRNHGASIYSDRTLRRLMMDKDRRIEEALKALATDKVMTAKQLDIYYGLRPADLGNVLVSDSLIRPTRNNYGTEVKCQLITNQGAVTRLDDAQLNHLLLTAQTRYNLGAPADEHWRVSQANTRFDMPDAVQVHPESGSMTAIEADSGEYKFLHILRKLESYKDQGYEATVWGTTSQKRISNLTRKLPNDLTPTFMTANWWELPDSV</sequence>
<keyword evidence="2" id="KW-1185">Reference proteome</keyword>
<protein>
    <submittedName>
        <fullName evidence="1">Uncharacterized protein</fullName>
    </submittedName>
</protein>
<accession>A0ABV8AEJ6</accession>
<reference evidence="2" key="1">
    <citation type="journal article" date="2019" name="Int. J. Syst. Evol. Microbiol.">
        <title>The Global Catalogue of Microorganisms (GCM) 10K type strain sequencing project: providing services to taxonomists for standard genome sequencing and annotation.</title>
        <authorList>
            <consortium name="The Broad Institute Genomics Platform"/>
            <consortium name="The Broad Institute Genome Sequencing Center for Infectious Disease"/>
            <person name="Wu L."/>
            <person name="Ma J."/>
        </authorList>
    </citation>
    <scope>NUCLEOTIDE SEQUENCE [LARGE SCALE GENOMIC DNA]</scope>
    <source>
        <strain evidence="2">CCTCC AB 2013263</strain>
    </source>
</reference>
<gene>
    <name evidence="1" type="ORF">ACFOPQ_19850</name>
</gene>
<evidence type="ECO:0000313" key="2">
    <source>
        <dbReference type="Proteomes" id="UP001595748"/>
    </source>
</evidence>
<dbReference type="Proteomes" id="UP001595748">
    <property type="component" value="Unassembled WGS sequence"/>
</dbReference>
<evidence type="ECO:0000313" key="1">
    <source>
        <dbReference type="EMBL" id="MFC3863021.1"/>
    </source>
</evidence>